<evidence type="ECO:0000256" key="1">
    <source>
        <dbReference type="SAM" id="Coils"/>
    </source>
</evidence>
<proteinExistence type="predicted"/>
<keyword evidence="3" id="KW-0472">Membrane</keyword>
<gene>
    <name evidence="4" type="ORF">Pan265_27460</name>
</gene>
<keyword evidence="5" id="KW-1185">Reference proteome</keyword>
<sequence length="1147" mass="126206" precursor="true">MTHDTLNHIRALHAQATRAAVAIHALRAATCTAATLLILAAIDFVLRLPAPLRLIITLTLLVLAFRALYRLAAPRNWKTPLVRFALAIEKQRPQLHGRLASAVELAQTTPPEHEATSPAAAALHADALRQLNQLPVRDLTAGIINPRPLRQWAAITATLALVWASFALVAPGFAAAAAGRWVLPWAAGPWPTLVTLNVIDARTVRPLRSPLHIAVETPNSSADRRVLLQAHWHVGDHTFETHDQVVMNHAANDPDAPARFEAWLQPPAELIRHLETATAGTAHATVFLESGWDTYPPVSIPLAPRPRITSTTATITPPDYARPPLEPNTETLNLDQADATLTSIPGSTIDISLKLSRTINPQFTTITAAGDTDDTLTLNTTLTDNTIQLTLSQPHEPLTLTVNARSNDGLSLPRPPSISLEPRPDRQPTVRLLRPAADERVLPNAVVSLHATAADDIAVADIALMATLGDNTLPITDNKGPAPTLELTIDWPLETLGLTPGDTLTVTAAANDTYRLHGETHPTAYSTGRTIIIVDEQQLARQLQQDINLIDRRIARALAEQRRLQAEDLDTATPGQQRLAERLAELAEDARQLRNRAERNRLSDEALNQLMDQLAEGLDNAARAADRAHEQLEQAENETDSNAQQGREAQAETAAQLQALREQLDDTSAAMQAVEDARAIARRQQELADQSARLLPQTLGRRPEDLPDDLRQQLEQLKAQQDALAEQTQRAADQWREQARQLANESDSQRAQDLAEALRQAAEALEAGQIPQQMNQASAQVQGNRLANANAQQQQIARQLQQIAEQLEQNTTDSQQQQDLLAAIVDELNRLLEEQTILRDNTSLADERELSGLVTPQRTLRLQTLAALEQVEQLANQPAAESGVRDATVSQATAVTALRNSRQTPGLEAQTAAAEALRSAIETLQQQLRQDLAESVERQRRELQKAYRALAQQQRELRQSVLTVREQRPVTRRRITLAGIADQQWDHRNDTLELQDRIAEASVFNAMHLRLDELGQRITRQLRAGYAQNDLTRSQNEIATTLDIMADALDQPAPPPPDENADNSPAGQGGQGQPQQPPLVPDLAELQLLRGVQAQLLAQTRALEEQAGTQPTAEQRDAIQTLAIRQRELAHYGQQMLRKQQDRNNQP</sequence>
<feature type="transmembrane region" description="Helical" evidence="3">
    <location>
        <begin position="21"/>
        <end position="46"/>
    </location>
</feature>
<feature type="region of interest" description="Disordered" evidence="2">
    <location>
        <begin position="405"/>
        <end position="426"/>
    </location>
</feature>
<evidence type="ECO:0000313" key="4">
    <source>
        <dbReference type="EMBL" id="QDU72870.1"/>
    </source>
</evidence>
<dbReference type="AlphaFoldDB" id="A0A518C0Y5"/>
<dbReference type="EMBL" id="CP036280">
    <property type="protein sequence ID" value="QDU72870.1"/>
    <property type="molecule type" value="Genomic_DNA"/>
</dbReference>
<feature type="region of interest" description="Disordered" evidence="2">
    <location>
        <begin position="620"/>
        <end position="654"/>
    </location>
</feature>
<accession>A0A518C0Y5</accession>
<evidence type="ECO:0000256" key="3">
    <source>
        <dbReference type="SAM" id="Phobius"/>
    </source>
</evidence>
<reference evidence="4 5" key="1">
    <citation type="submission" date="2019-02" db="EMBL/GenBank/DDBJ databases">
        <title>Deep-cultivation of Planctomycetes and their phenomic and genomic characterization uncovers novel biology.</title>
        <authorList>
            <person name="Wiegand S."/>
            <person name="Jogler M."/>
            <person name="Boedeker C."/>
            <person name="Pinto D."/>
            <person name="Vollmers J."/>
            <person name="Rivas-Marin E."/>
            <person name="Kohn T."/>
            <person name="Peeters S.H."/>
            <person name="Heuer A."/>
            <person name="Rast P."/>
            <person name="Oberbeckmann S."/>
            <person name="Bunk B."/>
            <person name="Jeske O."/>
            <person name="Meyerdierks A."/>
            <person name="Storesund J.E."/>
            <person name="Kallscheuer N."/>
            <person name="Luecker S."/>
            <person name="Lage O.M."/>
            <person name="Pohl T."/>
            <person name="Merkel B.J."/>
            <person name="Hornburger P."/>
            <person name="Mueller R.-W."/>
            <person name="Bruemmer F."/>
            <person name="Labrenz M."/>
            <person name="Spormann A.M."/>
            <person name="Op den Camp H."/>
            <person name="Overmann J."/>
            <person name="Amann R."/>
            <person name="Jetten M.S.M."/>
            <person name="Mascher T."/>
            <person name="Medema M.H."/>
            <person name="Devos D.P."/>
            <person name="Kaster A.-K."/>
            <person name="Ovreas L."/>
            <person name="Rohde M."/>
            <person name="Galperin M.Y."/>
            <person name="Jogler C."/>
        </authorList>
    </citation>
    <scope>NUCLEOTIDE SEQUENCE [LARGE SCALE GENOMIC DNA]</scope>
    <source>
        <strain evidence="4 5">Pan265</strain>
    </source>
</reference>
<name>A0A518C0Y5_9BACT</name>
<evidence type="ECO:0000313" key="5">
    <source>
        <dbReference type="Proteomes" id="UP000320386"/>
    </source>
</evidence>
<evidence type="ECO:0000256" key="2">
    <source>
        <dbReference type="SAM" id="MobiDB-lite"/>
    </source>
</evidence>
<dbReference type="RefSeq" id="WP_145447020.1">
    <property type="nucleotide sequence ID" value="NZ_CP036280.1"/>
</dbReference>
<feature type="transmembrane region" description="Helical" evidence="3">
    <location>
        <begin position="52"/>
        <end position="69"/>
    </location>
</feature>
<feature type="transmembrane region" description="Helical" evidence="3">
    <location>
        <begin position="152"/>
        <end position="174"/>
    </location>
</feature>
<organism evidence="4 5">
    <name type="scientific">Mucisphaera calidilacus</name>
    <dbReference type="NCBI Taxonomy" id="2527982"/>
    <lineage>
        <taxon>Bacteria</taxon>
        <taxon>Pseudomonadati</taxon>
        <taxon>Planctomycetota</taxon>
        <taxon>Phycisphaerae</taxon>
        <taxon>Phycisphaerales</taxon>
        <taxon>Phycisphaeraceae</taxon>
        <taxon>Mucisphaera</taxon>
    </lineage>
</organism>
<feature type="region of interest" description="Disordered" evidence="2">
    <location>
        <begin position="721"/>
        <end position="752"/>
    </location>
</feature>
<keyword evidence="1" id="KW-0175">Coiled coil</keyword>
<dbReference type="KEGG" id="mcad:Pan265_27460"/>
<keyword evidence="3" id="KW-0812">Transmembrane</keyword>
<feature type="coiled-coil region" evidence="1">
    <location>
        <begin position="907"/>
        <end position="960"/>
    </location>
</feature>
<keyword evidence="3" id="KW-1133">Transmembrane helix</keyword>
<protein>
    <submittedName>
        <fullName evidence="4">Uncharacterized protein</fullName>
    </submittedName>
</protein>
<dbReference type="Proteomes" id="UP000320386">
    <property type="component" value="Chromosome"/>
</dbReference>
<feature type="region of interest" description="Disordered" evidence="2">
    <location>
        <begin position="1048"/>
        <end position="1079"/>
    </location>
</feature>